<dbReference type="NCBIfam" id="TIGR01409">
    <property type="entry name" value="TAT_signal_seq"/>
    <property type="match status" value="1"/>
</dbReference>
<feature type="signal peptide" evidence="1">
    <location>
        <begin position="1"/>
        <end position="24"/>
    </location>
</feature>
<proteinExistence type="predicted"/>
<gene>
    <name evidence="2" type="ORF">ROSMUCSMR3_01103</name>
</gene>
<keyword evidence="1" id="KW-0732">Signal</keyword>
<dbReference type="RefSeq" id="WP_081506681.1">
    <property type="nucleotide sequence ID" value="NZ_CP020474.1"/>
</dbReference>
<keyword evidence="3" id="KW-1185">Reference proteome</keyword>
<protein>
    <recommendedName>
        <fullName evidence="4">Tat pathway signal sequence domain protein</fullName>
    </recommendedName>
</protein>
<feature type="chain" id="PRO_5012459977" description="Tat pathway signal sequence domain protein" evidence="1">
    <location>
        <begin position="25"/>
        <end position="212"/>
    </location>
</feature>
<accession>A0A1V0RLF3</accession>
<evidence type="ECO:0008006" key="4">
    <source>
        <dbReference type="Google" id="ProtNLM"/>
    </source>
</evidence>
<dbReference type="AlphaFoldDB" id="A0A1V0RLF3"/>
<dbReference type="EMBL" id="CP020474">
    <property type="protein sequence ID" value="ARE82598.1"/>
    <property type="molecule type" value="Genomic_DNA"/>
</dbReference>
<dbReference type="PROSITE" id="PS51318">
    <property type="entry name" value="TAT"/>
    <property type="match status" value="1"/>
</dbReference>
<name>A0A1V0RLF3_9RHOB</name>
<dbReference type="InterPro" id="IPR019546">
    <property type="entry name" value="TAT_signal_bac_arc"/>
</dbReference>
<evidence type="ECO:0000256" key="1">
    <source>
        <dbReference type="SAM" id="SignalP"/>
    </source>
</evidence>
<evidence type="ECO:0000313" key="2">
    <source>
        <dbReference type="EMBL" id="ARE82598.1"/>
    </source>
</evidence>
<dbReference type="KEGG" id="rmm:ROSMUCSMR3_01103"/>
<dbReference type="Proteomes" id="UP000192273">
    <property type="component" value="Chromosome"/>
</dbReference>
<dbReference type="InterPro" id="IPR006311">
    <property type="entry name" value="TAT_signal"/>
</dbReference>
<sequence>MTTPHLSRRSFIAALAGGAVTAVAGCVPDMPVIQLPGASAQLGFGLWAGVPGAKFGDRIDRTVGARRIQGPRRWTHPVTGQRMTIYVRTKREKSGTKTSYYTLRPDGTALARVLDKRPGAANRYFTGDGFVPVGPWSSGMTKSYKMAQHMGGKTTRFTVTIRVTRVSFTYKGRPGSMEYIWTERTQSGRKTKQLRYIYSPGIGLADVDNLMK</sequence>
<reference evidence="2 3" key="1">
    <citation type="submission" date="2017-03" db="EMBL/GenBank/DDBJ databases">
        <title>Genome Sequence of Roseovarius mucosus strain SMR3 Isolated from a culture of the Diatom Skeletonema marinoi.</title>
        <authorList>
            <person name="Topel M."/>
            <person name="Pinder M."/>
            <person name="Johansson O.N."/>
            <person name="Kourtchenko O."/>
            <person name="Godhe A."/>
            <person name="Clarke A.K."/>
        </authorList>
    </citation>
    <scope>NUCLEOTIDE SEQUENCE [LARGE SCALE GENOMIC DNA]</scope>
    <source>
        <strain evidence="2 3">SMR3</strain>
    </source>
</reference>
<dbReference type="OrthoDB" id="8480212at2"/>
<organism evidence="2 3">
    <name type="scientific">Roseovarius mucosus</name>
    <dbReference type="NCBI Taxonomy" id="215743"/>
    <lineage>
        <taxon>Bacteria</taxon>
        <taxon>Pseudomonadati</taxon>
        <taxon>Pseudomonadota</taxon>
        <taxon>Alphaproteobacteria</taxon>
        <taxon>Rhodobacterales</taxon>
        <taxon>Roseobacteraceae</taxon>
        <taxon>Roseovarius</taxon>
    </lineage>
</organism>
<evidence type="ECO:0000313" key="3">
    <source>
        <dbReference type="Proteomes" id="UP000192273"/>
    </source>
</evidence>